<sequence length="310" mass="34043">MVAEESSSCEPSAKWKENLKRAIHTTKASEDVPPPNVVWNFGTWRRKALYGIITILVIFTTINLSLTLWMMRSMRFSLDGIGDLRIFQGGMHLKGDAAFLNGLRTSKLTSPRKKSIRIESGQNFTVATRDSNGRVINEMNLGDGRFDVSAKEFRITNSKKEVVFLANQKEVVVGAEVLRVTGQGGAVFDGSIQTSLLRSISTKDLRLESLTRTVRVLASQGIRLDSRAGDINANAWNDIKFVSTGGSVRFEGASVMFQQLRTVVPILKSPISSASQTRTHQVFQVCVCSNGKLFLAAADSFCIGDSTVCN</sequence>
<evidence type="ECO:0000313" key="15">
    <source>
        <dbReference type="Proteomes" id="UP001187531"/>
    </source>
</evidence>
<keyword evidence="8 13" id="KW-1133">Transmembrane helix</keyword>
<dbReference type="GO" id="GO:0042383">
    <property type="term" value="C:sarcolemma"/>
    <property type="evidence" value="ECO:0007669"/>
    <property type="project" value="UniProtKB-SubCell"/>
</dbReference>
<dbReference type="InterPro" id="IPR039972">
    <property type="entry name" value="Sarcoglycan_gamma/delta/zeta"/>
</dbReference>
<keyword evidence="10" id="KW-1015">Disulfide bond</keyword>
<evidence type="ECO:0000256" key="2">
    <source>
        <dbReference type="ARBA" id="ARBA00004274"/>
    </source>
</evidence>
<evidence type="ECO:0000256" key="13">
    <source>
        <dbReference type="SAM" id="Phobius"/>
    </source>
</evidence>
<comment type="caution">
    <text evidence="14">The sequence shown here is derived from an EMBL/GenBank/DDBJ whole genome shotgun (WGS) entry which is preliminary data.</text>
</comment>
<keyword evidence="9 13" id="KW-0472">Membrane</keyword>
<evidence type="ECO:0000256" key="1">
    <source>
        <dbReference type="ARBA" id="ARBA00004245"/>
    </source>
</evidence>
<comment type="subcellular location">
    <subcellularLocation>
        <location evidence="2">Cell membrane</location>
        <location evidence="2">Sarcolemma</location>
        <topology evidence="2">Single-pass type II membrane protein</topology>
    </subcellularLocation>
    <subcellularLocation>
        <location evidence="1">Cytoplasm</location>
        <location evidence="1">Cytoskeleton</location>
    </subcellularLocation>
</comment>
<evidence type="ECO:0000256" key="10">
    <source>
        <dbReference type="ARBA" id="ARBA00023157"/>
    </source>
</evidence>
<dbReference type="EMBL" id="JAVRJZ010000007">
    <property type="protein sequence ID" value="KAK2720432.1"/>
    <property type="molecule type" value="Genomic_DNA"/>
</dbReference>
<reference evidence="14" key="1">
    <citation type="submission" date="2023-07" db="EMBL/GenBank/DDBJ databases">
        <title>Chromosome-level genome assembly of Artemia franciscana.</title>
        <authorList>
            <person name="Jo E."/>
        </authorList>
    </citation>
    <scope>NUCLEOTIDE SEQUENCE</scope>
    <source>
        <tissue evidence="14">Whole body</tissue>
    </source>
</reference>
<dbReference type="EMBL" id="JAVRJZ010000007">
    <property type="protein sequence ID" value="KAK2720433.1"/>
    <property type="molecule type" value="Genomic_DNA"/>
</dbReference>
<name>A0AA88L821_ARTSF</name>
<evidence type="ECO:0000313" key="14">
    <source>
        <dbReference type="EMBL" id="KAK2720432.1"/>
    </source>
</evidence>
<evidence type="ECO:0000256" key="9">
    <source>
        <dbReference type="ARBA" id="ARBA00023136"/>
    </source>
</evidence>
<keyword evidence="4" id="KW-1003">Cell membrane</keyword>
<dbReference type="PANTHER" id="PTHR12939">
    <property type="entry name" value="SARCOGLYCAN"/>
    <property type="match status" value="1"/>
</dbReference>
<accession>A0AA88L821</accession>
<evidence type="ECO:0000256" key="8">
    <source>
        <dbReference type="ARBA" id="ARBA00022989"/>
    </source>
</evidence>
<dbReference type="AlphaFoldDB" id="A0AA88L821"/>
<dbReference type="GO" id="GO:0060047">
    <property type="term" value="P:heart contraction"/>
    <property type="evidence" value="ECO:0007669"/>
    <property type="project" value="TreeGrafter"/>
</dbReference>
<dbReference type="GO" id="GO:0005856">
    <property type="term" value="C:cytoskeleton"/>
    <property type="evidence" value="ECO:0007669"/>
    <property type="project" value="UniProtKB-SubCell"/>
</dbReference>
<evidence type="ECO:0000256" key="12">
    <source>
        <dbReference type="ARBA" id="ARBA00023212"/>
    </source>
</evidence>
<dbReference type="Proteomes" id="UP001187531">
    <property type="component" value="Unassembled WGS sequence"/>
</dbReference>
<keyword evidence="6 13" id="KW-0812">Transmembrane</keyword>
<feature type="transmembrane region" description="Helical" evidence="13">
    <location>
        <begin position="48"/>
        <end position="69"/>
    </location>
</feature>
<evidence type="ECO:0000256" key="7">
    <source>
        <dbReference type="ARBA" id="ARBA00022968"/>
    </source>
</evidence>
<gene>
    <name evidence="14" type="ORF">QYM36_004349</name>
</gene>
<organism evidence="14 15">
    <name type="scientific">Artemia franciscana</name>
    <name type="common">Brine shrimp</name>
    <name type="synonym">Artemia sanfranciscana</name>
    <dbReference type="NCBI Taxonomy" id="6661"/>
    <lineage>
        <taxon>Eukaryota</taxon>
        <taxon>Metazoa</taxon>
        <taxon>Ecdysozoa</taxon>
        <taxon>Arthropoda</taxon>
        <taxon>Crustacea</taxon>
        <taxon>Branchiopoda</taxon>
        <taxon>Anostraca</taxon>
        <taxon>Artemiidae</taxon>
        <taxon>Artemia</taxon>
    </lineage>
</organism>
<dbReference type="InterPro" id="IPR006875">
    <property type="entry name" value="Sarcoglycan"/>
</dbReference>
<keyword evidence="15" id="KW-1185">Reference proteome</keyword>
<keyword evidence="5" id="KW-0963">Cytoplasm</keyword>
<evidence type="ECO:0000256" key="4">
    <source>
        <dbReference type="ARBA" id="ARBA00022475"/>
    </source>
</evidence>
<evidence type="ECO:0000256" key="5">
    <source>
        <dbReference type="ARBA" id="ARBA00022490"/>
    </source>
</evidence>
<evidence type="ECO:0000256" key="6">
    <source>
        <dbReference type="ARBA" id="ARBA00022692"/>
    </source>
</evidence>
<dbReference type="PANTHER" id="PTHR12939:SF10">
    <property type="entry name" value="EG:4F1.1 PROTEIN"/>
    <property type="match status" value="1"/>
</dbReference>
<keyword evidence="7" id="KW-0735">Signal-anchor</keyword>
<dbReference type="Pfam" id="PF04790">
    <property type="entry name" value="Sarcoglycan_1"/>
    <property type="match status" value="1"/>
</dbReference>
<proteinExistence type="inferred from homology"/>
<comment type="similarity">
    <text evidence="3">Belongs to the sarcoglycan beta/delta/gamma/zeta family.</text>
</comment>
<evidence type="ECO:0008006" key="16">
    <source>
        <dbReference type="Google" id="ProtNLM"/>
    </source>
</evidence>
<keyword evidence="11" id="KW-0325">Glycoprotein</keyword>
<protein>
    <recommendedName>
        <fullName evidence="16">Delta-sarcoglycan</fullName>
    </recommendedName>
</protein>
<evidence type="ECO:0000256" key="11">
    <source>
        <dbReference type="ARBA" id="ARBA00023180"/>
    </source>
</evidence>
<evidence type="ECO:0000256" key="3">
    <source>
        <dbReference type="ARBA" id="ARBA00007574"/>
    </source>
</evidence>
<keyword evidence="12" id="KW-0206">Cytoskeleton</keyword>
<dbReference type="GO" id="GO:0016012">
    <property type="term" value="C:sarcoglycan complex"/>
    <property type="evidence" value="ECO:0007669"/>
    <property type="project" value="InterPro"/>
</dbReference>